<dbReference type="Pfam" id="PF07690">
    <property type="entry name" value="MFS_1"/>
    <property type="match status" value="2"/>
</dbReference>
<dbReference type="RefSeq" id="WP_284284471.1">
    <property type="nucleotide sequence ID" value="NZ_BSUJ01000001.1"/>
</dbReference>
<dbReference type="InterPro" id="IPR036259">
    <property type="entry name" value="MFS_trans_sf"/>
</dbReference>
<dbReference type="EMBL" id="BSUJ01000001">
    <property type="protein sequence ID" value="GMA19706.1"/>
    <property type="molecule type" value="Genomic_DNA"/>
</dbReference>
<feature type="transmembrane region" description="Helical" evidence="8">
    <location>
        <begin position="167"/>
        <end position="188"/>
    </location>
</feature>
<name>A0ABQ6HMM4_9MICO</name>
<keyword evidence="6 8" id="KW-1133">Transmembrane helix</keyword>
<evidence type="ECO:0000256" key="5">
    <source>
        <dbReference type="ARBA" id="ARBA00022847"/>
    </source>
</evidence>
<keyword evidence="3" id="KW-1003">Cell membrane</keyword>
<keyword evidence="2" id="KW-0813">Transport</keyword>
<feature type="transmembrane region" description="Helical" evidence="8">
    <location>
        <begin position="20"/>
        <end position="44"/>
    </location>
</feature>
<comment type="caution">
    <text evidence="10">The sequence shown here is derived from an EMBL/GenBank/DDBJ whole genome shotgun (WGS) entry which is preliminary data.</text>
</comment>
<feature type="transmembrane region" description="Helical" evidence="8">
    <location>
        <begin position="262"/>
        <end position="286"/>
    </location>
</feature>
<dbReference type="InterPro" id="IPR020846">
    <property type="entry name" value="MFS_dom"/>
</dbReference>
<evidence type="ECO:0000256" key="4">
    <source>
        <dbReference type="ARBA" id="ARBA00022692"/>
    </source>
</evidence>
<gene>
    <name evidence="10" type="ORF">GCM10025862_17270</name>
    <name evidence="11" type="ORF">GCM10025862_39930</name>
</gene>
<dbReference type="SUPFAM" id="SSF103473">
    <property type="entry name" value="MFS general substrate transporter"/>
    <property type="match status" value="1"/>
</dbReference>
<feature type="transmembrane region" description="Helical" evidence="8">
    <location>
        <begin position="239"/>
        <end position="256"/>
    </location>
</feature>
<dbReference type="EMBL" id="BSUJ01000002">
    <property type="protein sequence ID" value="GMA21972.1"/>
    <property type="molecule type" value="Genomic_DNA"/>
</dbReference>
<dbReference type="InterPro" id="IPR011701">
    <property type="entry name" value="MFS"/>
</dbReference>
<feature type="transmembrane region" description="Helical" evidence="8">
    <location>
        <begin position="298"/>
        <end position="318"/>
    </location>
</feature>
<feature type="domain" description="Major facilitator superfamily (MFS) profile" evidence="9">
    <location>
        <begin position="1"/>
        <end position="333"/>
    </location>
</feature>
<evidence type="ECO:0000256" key="2">
    <source>
        <dbReference type="ARBA" id="ARBA00022448"/>
    </source>
</evidence>
<dbReference type="PANTHER" id="PTHR43528:SF1">
    <property type="entry name" value="ALPHA-KETOGLUTARATE PERMEASE"/>
    <property type="match status" value="1"/>
</dbReference>
<dbReference type="Proteomes" id="UP001157109">
    <property type="component" value="Unassembled WGS sequence"/>
</dbReference>
<feature type="transmembrane region" description="Helical" evidence="8">
    <location>
        <begin position="110"/>
        <end position="129"/>
    </location>
</feature>
<organism evidence="10 12">
    <name type="scientific">Arsenicicoccus piscis</name>
    <dbReference type="NCBI Taxonomy" id="673954"/>
    <lineage>
        <taxon>Bacteria</taxon>
        <taxon>Bacillati</taxon>
        <taxon>Actinomycetota</taxon>
        <taxon>Actinomycetes</taxon>
        <taxon>Micrococcales</taxon>
        <taxon>Intrasporangiaceae</taxon>
        <taxon>Arsenicicoccus</taxon>
    </lineage>
</organism>
<dbReference type="PROSITE" id="PS50850">
    <property type="entry name" value="MFS"/>
    <property type="match status" value="1"/>
</dbReference>
<evidence type="ECO:0000256" key="6">
    <source>
        <dbReference type="ARBA" id="ARBA00022989"/>
    </source>
</evidence>
<reference evidence="10" key="1">
    <citation type="journal article" date="2014" name="Int. J. Syst. Evol. Microbiol.">
        <title>Complete genome of a new Firmicutes species belonging to the dominant human colonic microbiota ('Ruminococcus bicirculans') reveals two chromosomes and a selective capacity to utilize plant glucans.</title>
        <authorList>
            <consortium name="NISC Comparative Sequencing Program"/>
            <person name="Wegmann U."/>
            <person name="Louis P."/>
            <person name="Goesmann A."/>
            <person name="Henrissat B."/>
            <person name="Duncan S.H."/>
            <person name="Flint H.J."/>
        </authorList>
    </citation>
    <scope>NUCLEOTIDE SEQUENCE</scope>
    <source>
        <strain evidence="10">NBRC 105830</strain>
    </source>
</reference>
<evidence type="ECO:0000313" key="10">
    <source>
        <dbReference type="EMBL" id="GMA19706.1"/>
    </source>
</evidence>
<evidence type="ECO:0000313" key="12">
    <source>
        <dbReference type="Proteomes" id="UP001157109"/>
    </source>
</evidence>
<keyword evidence="7 8" id="KW-0472">Membrane</keyword>
<evidence type="ECO:0000256" key="8">
    <source>
        <dbReference type="SAM" id="Phobius"/>
    </source>
</evidence>
<protein>
    <recommendedName>
        <fullName evidence="9">Major facilitator superfamily (MFS) profile domain-containing protein</fullName>
    </recommendedName>
</protein>
<comment type="subcellular location">
    <subcellularLocation>
        <location evidence="1">Cell membrane</location>
        <topology evidence="1">Multi-pass membrane protein</topology>
    </subcellularLocation>
</comment>
<reference evidence="12" key="2">
    <citation type="journal article" date="2019" name="Int. J. Syst. Evol. Microbiol.">
        <title>The Global Catalogue of Microorganisms (GCM) 10K type strain sequencing project: providing services to taxonomists for standard genome sequencing and annotation.</title>
        <authorList>
            <consortium name="The Broad Institute Genomics Platform"/>
            <consortium name="The Broad Institute Genome Sequencing Center for Infectious Disease"/>
            <person name="Wu L."/>
            <person name="Ma J."/>
        </authorList>
    </citation>
    <scope>NUCLEOTIDE SEQUENCE [LARGE SCALE GENOMIC DNA]</scope>
    <source>
        <strain evidence="12">NBRC 105830</strain>
    </source>
</reference>
<proteinExistence type="predicted"/>
<dbReference type="Gene3D" id="1.20.1250.20">
    <property type="entry name" value="MFS general substrate transporter like domains"/>
    <property type="match status" value="2"/>
</dbReference>
<evidence type="ECO:0000313" key="11">
    <source>
        <dbReference type="EMBL" id="GMA21972.1"/>
    </source>
</evidence>
<evidence type="ECO:0000256" key="7">
    <source>
        <dbReference type="ARBA" id="ARBA00023136"/>
    </source>
</evidence>
<dbReference type="InterPro" id="IPR051084">
    <property type="entry name" value="H+-coupled_symporters"/>
</dbReference>
<keyword evidence="4 8" id="KW-0812">Transmembrane</keyword>
<feature type="transmembrane region" description="Helical" evidence="8">
    <location>
        <begin position="79"/>
        <end position="98"/>
    </location>
</feature>
<feature type="transmembrane region" description="Helical" evidence="8">
    <location>
        <begin position="208"/>
        <end position="227"/>
    </location>
</feature>
<accession>A0ABQ6HMM4</accession>
<evidence type="ECO:0000256" key="3">
    <source>
        <dbReference type="ARBA" id="ARBA00022475"/>
    </source>
</evidence>
<keyword evidence="5" id="KW-0769">Symport</keyword>
<keyword evidence="12" id="KW-1185">Reference proteome</keyword>
<evidence type="ECO:0000259" key="9">
    <source>
        <dbReference type="PROSITE" id="PS50850"/>
    </source>
</evidence>
<dbReference type="PANTHER" id="PTHR43528">
    <property type="entry name" value="ALPHA-KETOGLUTARATE PERMEASE"/>
    <property type="match status" value="1"/>
</dbReference>
<sequence>MSDTLGRKRSMILTAGAAGLGALLIAVAPTYAAVGILAPILLVVRRTIQGLAHGGEMPAAGAFIAEAAKPDNGGAWSSLIYVFGTIGASFGVLLGAILAQTISPDDLNSWGWRLAFGLGALGSFAAMLYRMRMRETEIFTKQVAAQGVPQESLLKAVWRARGTAIKIIGLTVGLTVGYYLWTTVLTAYHISVLGPQTPSYHRGSDNSSVLWVTLAANVWFILTLPVWGIVSDRIGRKPVLWIATIGTAIVSVPLLGWVDSSIFRLGVTLFIANFFTAAAASIFPGLLTELVPTRIRTIGVGVPYAIAVALFGGTAPYLQTWMSTNWGLPSFAW</sequence>
<evidence type="ECO:0000256" key="1">
    <source>
        <dbReference type="ARBA" id="ARBA00004651"/>
    </source>
</evidence>
<reference evidence="10" key="3">
    <citation type="submission" date="2023-02" db="EMBL/GenBank/DDBJ databases">
        <authorList>
            <person name="Sun Q."/>
            <person name="Mori K."/>
        </authorList>
    </citation>
    <scope>NUCLEOTIDE SEQUENCE</scope>
    <source>
        <strain evidence="10">NBRC 105830</strain>
    </source>
</reference>